<dbReference type="EMBL" id="JBHSWU010000357">
    <property type="protein sequence ID" value="MFC6725018.1"/>
    <property type="molecule type" value="Genomic_DNA"/>
</dbReference>
<evidence type="ECO:0000313" key="1">
    <source>
        <dbReference type="EMBL" id="MFC6725018.1"/>
    </source>
</evidence>
<evidence type="ECO:0000313" key="2">
    <source>
        <dbReference type="Proteomes" id="UP001596328"/>
    </source>
</evidence>
<name>A0ABD5S031_9EURY</name>
<protein>
    <submittedName>
        <fullName evidence="1">TrmB family transcriptional regulator</fullName>
    </submittedName>
</protein>
<reference evidence="1 2" key="1">
    <citation type="journal article" date="2019" name="Int. J. Syst. Evol. Microbiol.">
        <title>The Global Catalogue of Microorganisms (GCM) 10K type strain sequencing project: providing services to taxonomists for standard genome sequencing and annotation.</title>
        <authorList>
            <consortium name="The Broad Institute Genomics Platform"/>
            <consortium name="The Broad Institute Genome Sequencing Center for Infectious Disease"/>
            <person name="Wu L."/>
            <person name="Ma J."/>
        </authorList>
    </citation>
    <scope>NUCLEOTIDE SEQUENCE [LARGE SCALE GENOMIC DNA]</scope>
    <source>
        <strain evidence="1 2">NBRC 111368</strain>
    </source>
</reference>
<organism evidence="1 2">
    <name type="scientific">Halobium palmae</name>
    <dbReference type="NCBI Taxonomy" id="1776492"/>
    <lineage>
        <taxon>Archaea</taxon>
        <taxon>Methanobacteriati</taxon>
        <taxon>Methanobacteriota</taxon>
        <taxon>Stenosarchaea group</taxon>
        <taxon>Halobacteria</taxon>
        <taxon>Halobacteriales</taxon>
        <taxon>Haloferacaceae</taxon>
        <taxon>Halobium</taxon>
    </lineage>
</organism>
<comment type="caution">
    <text evidence="1">The sequence shown here is derived from an EMBL/GenBank/DDBJ whole genome shotgun (WGS) entry which is preliminary data.</text>
</comment>
<keyword evidence="2" id="KW-1185">Reference proteome</keyword>
<gene>
    <name evidence="1" type="ORF">ACFQE1_11680</name>
</gene>
<dbReference type="AlphaFoldDB" id="A0ABD5S031"/>
<accession>A0ABD5S031</accession>
<feature type="non-terminal residue" evidence="1">
    <location>
        <position position="1"/>
    </location>
</feature>
<sequence length="66" mass="6833">VEVERPPPGPGARILLVDDDTVLLSVLADSDLPSVTQETAIWSAGPPLGSVLGQFIEGGIESILSH</sequence>
<dbReference type="Proteomes" id="UP001596328">
    <property type="component" value="Unassembled WGS sequence"/>
</dbReference>
<proteinExistence type="predicted"/>